<reference evidence="7 8" key="1">
    <citation type="submission" date="2018-11" db="EMBL/GenBank/DDBJ databases">
        <title>Genomes From Bacteria Associated with the Canine Oral Cavity: a Test Case for Automated Genome-Based Taxonomic Assignment.</title>
        <authorList>
            <person name="Coil D.A."/>
            <person name="Jospin G."/>
            <person name="Darling A.E."/>
            <person name="Wallis C."/>
            <person name="Davis I.J."/>
            <person name="Harris S."/>
            <person name="Eisen J.A."/>
            <person name="Holcombe L.J."/>
            <person name="O'Flynn C."/>
        </authorList>
    </citation>
    <scope>NUCLEOTIDE SEQUENCE [LARGE SCALE GENOMIC DNA]</scope>
    <source>
        <strain evidence="7 8">OH2617_COT-023</strain>
    </source>
</reference>
<evidence type="ECO:0000256" key="2">
    <source>
        <dbReference type="ARBA" id="ARBA00022692"/>
    </source>
</evidence>
<sequence>MKRNVRLMLWISLAVCCWSCSTTKYVGQGEYLLDKVDISVDDTRVKADDLRSYLRQQPNYKVFGILKWPLYVYSWSGRNEKRWLNKQLRRIGEPPEILDTTLVGQSRDELHRYMINKGFVHADVRYSIDTTTRKKATVHYIIAAGDPYRIREYRTKVDDARIDSIIRLEAPPVSWFRGLFRSAPEEYTPLVRPGSLFDRDVLDKERQRVTTLLRRRGYYAFHRDYIYFHADSGQRQQLVDLDLHIKPFRSVMPSDSVKERPHRRYYIDKVSVVTGYDPLAPEYTRIAPVDSVWKRGVWVYNNTKKHRLRPEVLSRRCYLLPGQLYSDRNMELTYAAFANLGALRHVNIRYDEREENDTLKLDCTILTAPAQTQGFGIEIEGTNSSGDLGFASSLSYQHRNLFGGSERFAAKVRGAYEALSGGNSHAGWGNYWEFAGEASMLFPTFVFPFASYDFRRKVRATTEFKFSYDQQRRPEYRRAILSGGWNYIWQSRTNNLARHTFKLLDVDYIYMLHIDTAFRNTLPEITAKYNYSDLFIVSSGYTYSFNNYDPMKRGRSTYSLRLSVELAGNVLYGLSNLLKTGQDADGRYKLFGTHYSQFVKGDIDFARSLTIDNRNSFAFHLGAGIGYPYGNSKELPFTRRYFAGGANSNRGWSVRSLGPGSMPVTDATTFVNQVGDLRLDVNLEYRTKLFWKFELAAYIDAGNIWTIRKYDYQPQGNFDLTRFYEEVALSYGLGVRLDFDYFLIRLDTGMKAYNPQEIGRRKWAITRPNLTDQFAWHFAVGYPF</sequence>
<dbReference type="Proteomes" id="UP000278609">
    <property type="component" value="Unassembled WGS sequence"/>
</dbReference>
<name>A0A3P1XWX9_TANFO</name>
<feature type="domain" description="Bacterial surface antigen (D15)" evidence="6">
    <location>
        <begin position="483"/>
        <end position="781"/>
    </location>
</feature>
<dbReference type="PANTHER" id="PTHR12815:SF47">
    <property type="entry name" value="TRANSLOCATION AND ASSEMBLY MODULE SUBUNIT TAMA"/>
    <property type="match status" value="1"/>
</dbReference>
<evidence type="ECO:0000313" key="7">
    <source>
        <dbReference type="EMBL" id="RRD62437.1"/>
    </source>
</evidence>
<keyword evidence="2" id="KW-0812">Transmembrane</keyword>
<keyword evidence="5" id="KW-0998">Cell outer membrane</keyword>
<dbReference type="Gene3D" id="2.40.160.50">
    <property type="entry name" value="membrane protein fhac: a member of the omp85/tpsb transporter family"/>
    <property type="match status" value="1"/>
</dbReference>
<evidence type="ECO:0000256" key="4">
    <source>
        <dbReference type="ARBA" id="ARBA00023136"/>
    </source>
</evidence>
<dbReference type="InterPro" id="IPR039910">
    <property type="entry name" value="D15-like"/>
</dbReference>
<evidence type="ECO:0000259" key="6">
    <source>
        <dbReference type="Pfam" id="PF01103"/>
    </source>
</evidence>
<accession>A0A3P1XWX9</accession>
<keyword evidence="4" id="KW-0472">Membrane</keyword>
<dbReference type="PANTHER" id="PTHR12815">
    <property type="entry name" value="SORTING AND ASSEMBLY MACHINERY SAMM50 PROTEIN FAMILY MEMBER"/>
    <property type="match status" value="1"/>
</dbReference>
<dbReference type="Pfam" id="PF01103">
    <property type="entry name" value="Omp85"/>
    <property type="match status" value="1"/>
</dbReference>
<evidence type="ECO:0000256" key="1">
    <source>
        <dbReference type="ARBA" id="ARBA00004370"/>
    </source>
</evidence>
<proteinExistence type="predicted"/>
<dbReference type="OrthoDB" id="9814535at2"/>
<protein>
    <recommendedName>
        <fullName evidence="6">Bacterial surface antigen (D15) domain-containing protein</fullName>
    </recommendedName>
</protein>
<dbReference type="EMBL" id="RQYS01000011">
    <property type="protein sequence ID" value="RRD62437.1"/>
    <property type="molecule type" value="Genomic_DNA"/>
</dbReference>
<evidence type="ECO:0000256" key="3">
    <source>
        <dbReference type="ARBA" id="ARBA00022729"/>
    </source>
</evidence>
<keyword evidence="3" id="KW-0732">Signal</keyword>
<comment type="caution">
    <text evidence="7">The sequence shown here is derived from an EMBL/GenBank/DDBJ whole genome shotgun (WGS) entry which is preliminary data.</text>
</comment>
<organism evidence="7 8">
    <name type="scientific">Tannerella forsythia</name>
    <name type="common">Bacteroides forsythus</name>
    <dbReference type="NCBI Taxonomy" id="28112"/>
    <lineage>
        <taxon>Bacteria</taxon>
        <taxon>Pseudomonadati</taxon>
        <taxon>Bacteroidota</taxon>
        <taxon>Bacteroidia</taxon>
        <taxon>Bacteroidales</taxon>
        <taxon>Tannerellaceae</taxon>
        <taxon>Tannerella</taxon>
    </lineage>
</organism>
<gene>
    <name evidence="7" type="ORF">EII40_03590</name>
</gene>
<evidence type="ECO:0000313" key="8">
    <source>
        <dbReference type="Proteomes" id="UP000278609"/>
    </source>
</evidence>
<dbReference type="RefSeq" id="WP_124750909.1">
    <property type="nucleotide sequence ID" value="NZ_RQYS01000011.1"/>
</dbReference>
<dbReference type="AlphaFoldDB" id="A0A3P1XWX9"/>
<dbReference type="InterPro" id="IPR000184">
    <property type="entry name" value="Bac_surfAg_D15"/>
</dbReference>
<evidence type="ECO:0000256" key="5">
    <source>
        <dbReference type="ARBA" id="ARBA00023237"/>
    </source>
</evidence>
<comment type="subcellular location">
    <subcellularLocation>
        <location evidence="1">Membrane</location>
    </subcellularLocation>
</comment>
<dbReference type="GO" id="GO:0019867">
    <property type="term" value="C:outer membrane"/>
    <property type="evidence" value="ECO:0007669"/>
    <property type="project" value="InterPro"/>
</dbReference>